<feature type="transmembrane region" description="Helical" evidence="15">
    <location>
        <begin position="1132"/>
        <end position="1154"/>
    </location>
</feature>
<evidence type="ECO:0000256" key="9">
    <source>
        <dbReference type="ARBA" id="ARBA00023026"/>
    </source>
</evidence>
<keyword evidence="3" id="KW-0732">Signal</keyword>
<dbReference type="PROSITE" id="PS51923">
    <property type="entry name" value="COV_S2_HR1"/>
    <property type="match status" value="1"/>
</dbReference>
<dbReference type="CDD" id="cd22373">
    <property type="entry name" value="delta-PDCoV-like_Spike_SD1-2_S1-S2_S2"/>
    <property type="match status" value="1"/>
</dbReference>
<feature type="coiled-coil region" evidence="14">
    <location>
        <begin position="911"/>
        <end position="938"/>
    </location>
</feature>
<keyword evidence="2 15" id="KW-0812">Transmembrane</keyword>
<keyword evidence="5" id="KW-0946">Virion</keyword>
<dbReference type="InterPro" id="IPR002551">
    <property type="entry name" value="Spike_S1_CoV"/>
</dbReference>
<evidence type="ECO:0000313" key="19">
    <source>
        <dbReference type="Proteomes" id="UP000011786"/>
    </source>
</evidence>
<evidence type="ECO:0000256" key="8">
    <source>
        <dbReference type="ARBA" id="ARBA00022989"/>
    </source>
</evidence>
<dbReference type="InterPro" id="IPR043607">
    <property type="entry name" value="CoV_S1_C"/>
</dbReference>
<evidence type="ECO:0000256" key="10">
    <source>
        <dbReference type="ARBA" id="ARBA00023054"/>
    </source>
</evidence>
<keyword evidence="9" id="KW-0843">Virulence</keyword>
<keyword evidence="10 14" id="KW-0175">Coiled coil</keyword>
<evidence type="ECO:0000313" key="18">
    <source>
        <dbReference type="EMBL" id="ACJ12053.1"/>
    </source>
</evidence>
<dbReference type="OrthoDB" id="538at10239"/>
<gene>
    <name evidence="18" type="primary">S</name>
</gene>
<evidence type="ECO:0000256" key="13">
    <source>
        <dbReference type="ARBA" id="ARBA00023296"/>
    </source>
</evidence>
<feature type="domain" description="Coronavirus spike (S) glycoprotein S2 subunit heptad repeat 2 (HR2) region profile" evidence="17">
    <location>
        <begin position="1048"/>
        <end position="1143"/>
    </location>
</feature>
<keyword evidence="4" id="KW-1161">Viral attachment to host cell</keyword>
<protein>
    <submittedName>
        <fullName evidence="18">Spike glycoprotein</fullName>
    </submittedName>
</protein>
<keyword evidence="13" id="KW-1160">Virus entry into host cell</keyword>
<proteinExistence type="predicted"/>
<dbReference type="GO" id="GO:0016020">
    <property type="term" value="C:membrane"/>
    <property type="evidence" value="ECO:0007669"/>
    <property type="project" value="InterPro"/>
</dbReference>
<evidence type="ECO:0000256" key="4">
    <source>
        <dbReference type="ARBA" id="ARBA00022804"/>
    </source>
</evidence>
<evidence type="ECO:0000259" key="16">
    <source>
        <dbReference type="PROSITE" id="PS51923"/>
    </source>
</evidence>
<evidence type="ECO:0000256" key="5">
    <source>
        <dbReference type="ARBA" id="ARBA00022844"/>
    </source>
</evidence>
<keyword evidence="8 15" id="KW-1133">Transmembrane helix</keyword>
<dbReference type="InterPro" id="IPR044874">
    <property type="entry name" value="Spike_S2_CoV_HR2"/>
</dbReference>
<dbReference type="InterPro" id="IPR043614">
    <property type="entry name" value="Spike_S2_CoV_C"/>
</dbReference>
<dbReference type="GO" id="GO:0046813">
    <property type="term" value="P:receptor-mediated virion attachment to host cell"/>
    <property type="evidence" value="ECO:0007669"/>
    <property type="project" value="InterPro"/>
</dbReference>
<dbReference type="GO" id="GO:0044173">
    <property type="term" value="C:host cell endoplasmic reticulum-Golgi intermediate compartment membrane"/>
    <property type="evidence" value="ECO:0007669"/>
    <property type="project" value="UniProtKB-SubCell"/>
</dbReference>
<evidence type="ECO:0000259" key="17">
    <source>
        <dbReference type="PROSITE" id="PS51924"/>
    </source>
</evidence>
<dbReference type="GO" id="GO:0075509">
    <property type="term" value="P:endocytosis involved in viral entry into host cell"/>
    <property type="evidence" value="ECO:0007669"/>
    <property type="project" value="InterPro"/>
</dbReference>
<dbReference type="PROSITE" id="PS51924">
    <property type="entry name" value="COV_S2_HR2"/>
    <property type="match status" value="1"/>
</dbReference>
<dbReference type="Pfam" id="PF01601">
    <property type="entry name" value="CoV_S2"/>
    <property type="match status" value="1"/>
</dbReference>
<keyword evidence="6" id="KW-1043">Host membrane</keyword>
<dbReference type="SMR" id="B6VDX8"/>
<evidence type="ECO:0000256" key="11">
    <source>
        <dbReference type="ARBA" id="ARBA00023136"/>
    </source>
</evidence>
<dbReference type="GO" id="GO:0019064">
    <property type="term" value="P:fusion of virus membrane with host plasma membrane"/>
    <property type="evidence" value="ECO:0007669"/>
    <property type="project" value="InterPro"/>
</dbReference>
<evidence type="ECO:0000256" key="14">
    <source>
        <dbReference type="SAM" id="Coils"/>
    </source>
</evidence>
<dbReference type="Pfam" id="PF01600">
    <property type="entry name" value="CoV_S1"/>
    <property type="match status" value="1"/>
</dbReference>
<dbReference type="GO" id="GO:0019031">
    <property type="term" value="C:viral envelope"/>
    <property type="evidence" value="ECO:0007669"/>
    <property type="project" value="UniProtKB-KW"/>
</dbReference>
<organismHost>
    <name type="scientific">Turdus merula</name>
    <name type="common">Common blackbird</name>
    <dbReference type="NCBI Taxonomy" id="9187"/>
</organismHost>
<keyword evidence="7" id="KW-0261">Viral envelope protein</keyword>
<reference evidence="18 19" key="1">
    <citation type="journal article" date="2009" name="J. Virol.">
        <title>Comparative analysis of complete genome sequences of three avian coronaviruses reveals a novel group 3c coronavirus.</title>
        <authorList>
            <person name="Woo P.C."/>
            <person name="Lau S.K."/>
            <person name="Lam C.S."/>
            <person name="Lai K.K."/>
            <person name="Huang Y."/>
            <person name="Lee P."/>
            <person name="Luk G.S."/>
            <person name="Dyrting K.C."/>
            <person name="Chan K.H."/>
            <person name="Yuen K.Y."/>
        </authorList>
    </citation>
    <scope>NUCLEOTIDE SEQUENCE [LARGE SCALE GENOMIC DNA]</scope>
    <source>
        <strain evidence="19">Isolate Grey-backed thrush/Hong Kong/HKU12-600/2007</strain>
    </source>
</reference>
<dbReference type="InterPro" id="IPR044873">
    <property type="entry name" value="Spike_S2_CoV_HR1"/>
</dbReference>
<evidence type="ECO:0000256" key="15">
    <source>
        <dbReference type="SAM" id="Phobius"/>
    </source>
</evidence>
<organismHost>
    <name type="scientific">Turdus hortulorum</name>
    <dbReference type="NCBI Taxonomy" id="411519"/>
</organismHost>
<organism evidence="18 19">
    <name type="scientific">Thrush coronavirus HKU12 (isolate Grey-backed thrush/Hong Kong/HKU12-600/2007)</name>
    <name type="common">ThCoV-HKU12</name>
    <name type="synonym">Thrush coronavirus HKU12-600</name>
    <dbReference type="NCBI Taxonomy" id="572290"/>
    <lineage>
        <taxon>Viruses</taxon>
        <taxon>Riboviria</taxon>
        <taxon>Orthornavirae</taxon>
        <taxon>Pisuviricota</taxon>
        <taxon>Pisoniviricetes</taxon>
        <taxon>Nidovirales</taxon>
        <taxon>Cornidovirineae</taxon>
        <taxon>Coronaviridae</taxon>
        <taxon>Orthocoronavirinae</taxon>
        <taxon>Deltacoronavirus</taxon>
        <taxon>Buldecovirus</taxon>
    </lineage>
</organism>
<dbReference type="Pfam" id="PF19209">
    <property type="entry name" value="CoV_S1_C"/>
    <property type="match status" value="1"/>
</dbReference>
<dbReference type="GO" id="GO:0039654">
    <property type="term" value="P:fusion of virus membrane with host endosome membrane"/>
    <property type="evidence" value="ECO:0007669"/>
    <property type="project" value="InterPro"/>
</dbReference>
<dbReference type="Proteomes" id="UP000011786">
    <property type="component" value="Segment"/>
</dbReference>
<sequence>MQRVILICFITLASAARLVDRVFDALTFPNAHQYLRDTRQIQPRWLPSAEEPKSDGKGHFTQNVHRFAFLTNGSSPVDQIIRTTQPLLLRCPQWFGYNGSGNWVLKFNFSESNYCNDGYNYNGNKVVSHIRLIGAFLASPSVDYVFTLQTTSGSTYYLNCSTSQRPVGFDAEMQRNYCYVKTANYTQFIGILPERVADVTFSREGTFYVNGFGMGSFGQLARITVDKGALATFNHSWAYFVDEADVLLNITDSQIQGIVYCDKDLYDHLRCQQSSFSLTDGFYSTAKYTTNQQRKTIFVTLPKHTYTETISILPNISNPAYPDGSTNGPALGWWVGTMNVLFNNSQTLCVNSSFFMVNITFKCWLKPHPTKPSDEYKCIGGLPTAQVKLPDWPFAPYYSFSQLCLSSTYQVGYSTFYFQYWNQGTNKRWESKPLFYYTYQTGTQYTYVTKPVISFTDVSELSLYECVDYNIYGVIGSGIIQPSNISYLNGLYYTSSAGQLLAFKNSTTFQIYTVQPCDSPGQVIVYNNSFIGAITASNQTILNFKSRIATPTFYYHTNATSVQGNCNTAPLQFSSIGICPDGSIMQVNTTVDTLPATTIITSGNITIPLNFTISIQAEYLQIQAQHTVVDCQTYVCNGNAKCLQLLQQYSTACSNIEQSLTMSARLDNAETLAMVQTSTQGYHLSKIEQHDNQYNLTAILPNKQGGRSAIEDLLFDKVVTNGLGTVDQDYKECTKGVSLADLACAQYYSGIMVLPGVVDAEKMAMYTASLTGGMFFGGLTAASSIPFSVAVQARLNYVALQTDVLQKNQQILANSFNQAMGNITLAFSSVNDALQQTSEVIQTVANALNKIQDVVNKQGSALNHLTLQLQNNFDAISHSIADIYARLDEVEANQQVDRLITGRLAALNAYVTQVLTQISQLKAQRQLAQEKINECVKSQSDRFGFCGNGSHLFSITQAAPNGILFLHTVLTPTDRVQVNAIAGICVSDSAFVLREPNLAFFQHDGKWLISPRRLFQPRPATVADFVQIQSCEVTFYNTTYDELPQLIPDYVDVNQTVSDILANKTDPSLDLKLDIYNQTVLNLSAEVDELFQRAQNLTLIFKQLEQYINNINNTLVDLEWLNRVETYIKWPWWVWLLIVLAIAAFACIVITIFLCTGCCGGCFGCCGGCFGLFSKRKFDSDPTPVSFKLKEW</sequence>
<keyword evidence="19" id="KW-1185">Reference proteome</keyword>
<name>B6VDX8_THCOV</name>
<dbReference type="GO" id="GO:0055036">
    <property type="term" value="C:virion membrane"/>
    <property type="evidence" value="ECO:0007669"/>
    <property type="project" value="UniProtKB-SubCell"/>
</dbReference>
<dbReference type="KEGG" id="vg:7040215"/>
<evidence type="ECO:0000256" key="6">
    <source>
        <dbReference type="ARBA" id="ARBA00022870"/>
    </source>
</evidence>
<dbReference type="Pfam" id="PF19214">
    <property type="entry name" value="CoV_S2_C"/>
    <property type="match status" value="1"/>
</dbReference>
<accession>B6VDX8</accession>
<dbReference type="InterPro" id="IPR002552">
    <property type="entry name" value="Spike_S2_CoV"/>
</dbReference>
<evidence type="ECO:0000256" key="1">
    <source>
        <dbReference type="ARBA" id="ARBA00022581"/>
    </source>
</evidence>
<evidence type="ECO:0000256" key="12">
    <source>
        <dbReference type="ARBA" id="ARBA00023180"/>
    </source>
</evidence>
<feature type="domain" description="Coronavirus spike (S) glycoprotein S2 subunit heptad repeat 1 (HR1) region profile" evidence="16">
    <location>
        <begin position="785"/>
        <end position="904"/>
    </location>
</feature>
<dbReference type="EMBL" id="FJ376621">
    <property type="protein sequence ID" value="ACJ12053.1"/>
    <property type="molecule type" value="Genomic_RNA"/>
</dbReference>
<dbReference type="GeneID" id="7040215"/>
<keyword evidence="12" id="KW-0325">Glycoprotein</keyword>
<dbReference type="RefSeq" id="YP_002308497.1">
    <property type="nucleotide sequence ID" value="NC_011549.1"/>
</dbReference>
<evidence type="ECO:0000256" key="3">
    <source>
        <dbReference type="ARBA" id="ARBA00022729"/>
    </source>
</evidence>
<dbReference type="Gene3D" id="1.20.5.300">
    <property type="match status" value="2"/>
</dbReference>
<evidence type="ECO:0000256" key="2">
    <source>
        <dbReference type="ARBA" id="ARBA00022692"/>
    </source>
</evidence>
<keyword evidence="11 15" id="KW-0472">Membrane</keyword>
<evidence type="ECO:0000256" key="7">
    <source>
        <dbReference type="ARBA" id="ARBA00022879"/>
    </source>
</evidence>
<dbReference type="SUPFAM" id="SSF111474">
    <property type="entry name" value="Coronavirus S2 glycoprotein"/>
    <property type="match status" value="2"/>
</dbReference>
<dbReference type="InterPro" id="IPR043473">
    <property type="entry name" value="S2_sf_CoV"/>
</dbReference>
<keyword evidence="1" id="KW-0945">Host-virus interaction</keyword>